<sequence>MNHQYNRPGTNVRLRHIALAALLATGTAVGAQAQTTLNYPVANAQNVAGTYTDLGTTGTVITTSSTDDANSAEQLIGFNFAYNGATMDRFILNTNGFLKLGSAAGMTAPTVALYTAYAESNNGGTLLGTAASDINLVSPFNYDLLSGTSTAEYRMATTGTAGSRVCTIQWKNVADKAQLSDVGGTTIANQYANMAFQVKLYEANGTIEFVYAAPTVAAAANNNFKYAQTGLKGAGNGATQILKVTKGSVSPWGDAAVTFANGPVTAGATGAFNFRQAVPPDNGRTYRFVPTVPNDAGVSQLYTINQLAVPGAAPHAVKALVTNNGTNALSNVAVTLNVTGANTFTNTQTIASLAVGASATVTFAAYTPANQGTNTVTVSLPNDDNNLNNSKAETQVVNTTTFSYVSPGVGASSAVGFGSGTELGFGAKYSLSTARSITAVRAFVYDAAAIPPTQKTTVGETLYGIVLDATGAVLGRSANFVVTAADINAMHTFTLTAPVTVPAGDFIVGMVQVSPASNGAASFFPMGVQSESPTRPGTFYRFSPAGGTPTDAAGGTSRYLVEAVTAAPANNDVAVNEIQGYGSVAVPAGNPFSLRAVVRNAGAAAITTPTVVTLNITGANTLTLTQTVTSLTVGATNVVTFANITLPNAGANTVTVTVPNDDVNGNNTVTQSMTTSPTRYSFITPGATQAGAIGFVPNAAARTLAFCGKFTTSVTRDVTAVRAVIGNDATLVSTPTTVYGVVLNATTGAVIARSADYLVTTADLGQLHTFSLTGNVPAGDFLVGLAQVMPANGTQVSPMGYEAETPARTATFFSVNLTPTVTSTPTDVASNNIRFMLEAETAAPNTCPTPTGLAITGSTATSASFSFTAAAGATGYQIIYGPQGFTPGGTGSVTSPSFTGTTYTLSGLSASTTYDFYIQTICSTTSQSGLGGPVRVTTACTPPTIAAFPYTQNFDVVAANQALPCGITVTDVNNDGFTWRATGTVVDPATTNVARSAPNAMVYSYNNQGPTPTIAANDWFFTPALTLTTTQRYRVSFYYRVATGGYTEGLEVKYGAAATPAGQTNLLYTNTALTSASYLLANNATTPAVLDLVPATAGNYYVGFHAISQANQGFLAVDDLSITAGPLATSEALKRAVSVFPNPSNTGVFNLEIHGANAKQAMAVEVTNMLGQRVYTGSAKDNFSNSVNLSSLASGIYSIKVRNGEEYTQQQISIVK</sequence>
<dbReference type="InterPro" id="IPR026444">
    <property type="entry name" value="Secre_tail"/>
</dbReference>
<feature type="signal peptide" evidence="1">
    <location>
        <begin position="1"/>
        <end position="33"/>
    </location>
</feature>
<dbReference type="InterPro" id="IPR003961">
    <property type="entry name" value="FN3_dom"/>
</dbReference>
<accession>A0ABS0QD44</accession>
<dbReference type="Gene3D" id="2.60.40.10">
    <property type="entry name" value="Immunoglobulins"/>
    <property type="match status" value="2"/>
</dbReference>
<comment type="caution">
    <text evidence="3">The sequence shown here is derived from an EMBL/GenBank/DDBJ whole genome shotgun (WGS) entry which is preliminary data.</text>
</comment>
<protein>
    <submittedName>
        <fullName evidence="3">T9SS type A sorting domain-containing protein</fullName>
    </submittedName>
</protein>
<dbReference type="InterPro" id="IPR013783">
    <property type="entry name" value="Ig-like_fold"/>
</dbReference>
<keyword evidence="4" id="KW-1185">Reference proteome</keyword>
<dbReference type="Pfam" id="PF00041">
    <property type="entry name" value="fn3"/>
    <property type="match status" value="1"/>
</dbReference>
<feature type="domain" description="Fibronectin type-III" evidence="2">
    <location>
        <begin position="849"/>
        <end position="944"/>
    </location>
</feature>
<dbReference type="SUPFAM" id="SSF49265">
    <property type="entry name" value="Fibronectin type III"/>
    <property type="match status" value="1"/>
</dbReference>
<feature type="chain" id="PRO_5047251612" evidence="1">
    <location>
        <begin position="34"/>
        <end position="1216"/>
    </location>
</feature>
<evidence type="ECO:0000313" key="3">
    <source>
        <dbReference type="EMBL" id="MBH8560111.1"/>
    </source>
</evidence>
<dbReference type="Gene3D" id="2.60.120.200">
    <property type="match status" value="1"/>
</dbReference>
<gene>
    <name evidence="3" type="ORF">I7X13_18765</name>
</gene>
<evidence type="ECO:0000313" key="4">
    <source>
        <dbReference type="Proteomes" id="UP000625631"/>
    </source>
</evidence>
<dbReference type="Pfam" id="PF07675">
    <property type="entry name" value="Cleaved_Adhesin"/>
    <property type="match status" value="1"/>
</dbReference>
<dbReference type="Pfam" id="PF18962">
    <property type="entry name" value="Por_Secre_tail"/>
    <property type="match status" value="1"/>
</dbReference>
<dbReference type="InterPro" id="IPR036116">
    <property type="entry name" value="FN3_sf"/>
</dbReference>
<dbReference type="RefSeq" id="WP_198076660.1">
    <property type="nucleotide sequence ID" value="NZ_JAEDAE010000011.1"/>
</dbReference>
<dbReference type="CDD" id="cd00063">
    <property type="entry name" value="FN3"/>
    <property type="match status" value="1"/>
</dbReference>
<name>A0ABS0QD44_9BACT</name>
<dbReference type="PROSITE" id="PS50853">
    <property type="entry name" value="FN3"/>
    <property type="match status" value="1"/>
</dbReference>
<dbReference type="NCBIfam" id="TIGR04183">
    <property type="entry name" value="Por_Secre_tail"/>
    <property type="match status" value="1"/>
</dbReference>
<proteinExistence type="predicted"/>
<keyword evidence="1" id="KW-0732">Signal</keyword>
<dbReference type="Proteomes" id="UP000625631">
    <property type="component" value="Unassembled WGS sequence"/>
</dbReference>
<evidence type="ECO:0000256" key="1">
    <source>
        <dbReference type="SAM" id="SignalP"/>
    </source>
</evidence>
<organism evidence="3 4">
    <name type="scientific">Hymenobacter negativus</name>
    <dbReference type="NCBI Taxonomy" id="2795026"/>
    <lineage>
        <taxon>Bacteria</taxon>
        <taxon>Pseudomonadati</taxon>
        <taxon>Bacteroidota</taxon>
        <taxon>Cytophagia</taxon>
        <taxon>Cytophagales</taxon>
        <taxon>Hymenobacteraceae</taxon>
        <taxon>Hymenobacter</taxon>
    </lineage>
</organism>
<evidence type="ECO:0000259" key="2">
    <source>
        <dbReference type="PROSITE" id="PS50853"/>
    </source>
</evidence>
<dbReference type="SMART" id="SM00060">
    <property type="entry name" value="FN3"/>
    <property type="match status" value="1"/>
</dbReference>
<dbReference type="EMBL" id="JAEDAE010000011">
    <property type="protein sequence ID" value="MBH8560111.1"/>
    <property type="molecule type" value="Genomic_DNA"/>
</dbReference>
<reference evidence="3 4" key="1">
    <citation type="submission" date="2020-12" db="EMBL/GenBank/DDBJ databases">
        <title>Hymenobacter sp.</title>
        <authorList>
            <person name="Kim M.K."/>
        </authorList>
    </citation>
    <scope>NUCLEOTIDE SEQUENCE [LARGE SCALE GENOMIC DNA]</scope>
    <source>
        <strain evidence="3 4">BT442</strain>
    </source>
</reference>
<dbReference type="InterPro" id="IPR011628">
    <property type="entry name" value="Cleaved_adhesin"/>
</dbReference>